<evidence type="ECO:0000313" key="2">
    <source>
        <dbReference type="Proteomes" id="UP000244224"/>
    </source>
</evidence>
<dbReference type="EMBL" id="QBKP01000008">
    <property type="protein sequence ID" value="PTX49075.1"/>
    <property type="molecule type" value="Genomic_DNA"/>
</dbReference>
<comment type="caution">
    <text evidence="1">The sequence shown here is derived from an EMBL/GenBank/DDBJ whole genome shotgun (WGS) entry which is preliminary data.</text>
</comment>
<gene>
    <name evidence="1" type="ORF">C8N34_108185</name>
</gene>
<accession>A0A2T6AZ37</accession>
<organism evidence="1 2">
    <name type="scientific">Gemmobacter caeni</name>
    <dbReference type="NCBI Taxonomy" id="589035"/>
    <lineage>
        <taxon>Bacteria</taxon>
        <taxon>Pseudomonadati</taxon>
        <taxon>Pseudomonadota</taxon>
        <taxon>Alphaproteobacteria</taxon>
        <taxon>Rhodobacterales</taxon>
        <taxon>Paracoccaceae</taxon>
        <taxon>Gemmobacter</taxon>
    </lineage>
</organism>
<dbReference type="Proteomes" id="UP000244224">
    <property type="component" value="Unassembled WGS sequence"/>
</dbReference>
<dbReference type="OrthoDB" id="8117402at2"/>
<sequence length="97" mass="10697">MGMFKEVEGEVAVIVKNGVYRQCPLYVRNGYFYAKDGGGFVRLYHDGSTTVSKCRLDEISYDGELRRDALGRLCDGTVAGAKLLEGDNKTKLLGVLE</sequence>
<protein>
    <submittedName>
        <fullName evidence="1">Uncharacterized protein</fullName>
    </submittedName>
</protein>
<reference evidence="1 2" key="1">
    <citation type="submission" date="2018-04" db="EMBL/GenBank/DDBJ databases">
        <title>Genomic Encyclopedia of Archaeal and Bacterial Type Strains, Phase II (KMG-II): from individual species to whole genera.</title>
        <authorList>
            <person name="Goeker M."/>
        </authorList>
    </citation>
    <scope>NUCLEOTIDE SEQUENCE [LARGE SCALE GENOMIC DNA]</scope>
    <source>
        <strain evidence="1 2">DSM 21823</strain>
    </source>
</reference>
<dbReference type="RefSeq" id="WP_108129344.1">
    <property type="nucleotide sequence ID" value="NZ_QBKP01000008.1"/>
</dbReference>
<proteinExistence type="predicted"/>
<keyword evidence="2" id="KW-1185">Reference proteome</keyword>
<dbReference type="AlphaFoldDB" id="A0A2T6AZ37"/>
<name>A0A2T6AZ37_9RHOB</name>
<evidence type="ECO:0000313" key="1">
    <source>
        <dbReference type="EMBL" id="PTX49075.1"/>
    </source>
</evidence>